<name>K6V010_9ACTN</name>
<sequence>MTSIDTVGELCERGLAAEMAGRFDDAAQCYQRACDSAVSVFDRCLAAHYRARSAADSAERVQWTRLSVELAAELAEVGDERVYALLPTLQIAYAGALLVSGAAEAARQVYLLAADAVENLHLDPNRAMVLHCTIYEGLSATGFVPQGASSEFFELVSSLKSADSWGPLAVILGAYIQNSGTDEAAARFVLTLRELYAAGLLNGRDQEVLGRAITSARAQLEGEGQADGQGTGPDSVTEGDDSGIDPFGTGSPNVAFRI</sequence>
<dbReference type="RefSeq" id="WP_006331056.1">
    <property type="nucleotide sequence ID" value="NZ_BAHC01000052.1"/>
</dbReference>
<organism evidence="2 3">
    <name type="scientific">Gordonia rhizosphera NBRC 16068</name>
    <dbReference type="NCBI Taxonomy" id="1108045"/>
    <lineage>
        <taxon>Bacteria</taxon>
        <taxon>Bacillati</taxon>
        <taxon>Actinomycetota</taxon>
        <taxon>Actinomycetes</taxon>
        <taxon>Mycobacteriales</taxon>
        <taxon>Gordoniaceae</taxon>
        <taxon>Gordonia</taxon>
    </lineage>
</organism>
<proteinExistence type="predicted"/>
<feature type="region of interest" description="Disordered" evidence="1">
    <location>
        <begin position="219"/>
        <end position="258"/>
    </location>
</feature>
<dbReference type="STRING" id="1108045.GORHZ_052_00110"/>
<evidence type="ECO:0000256" key="1">
    <source>
        <dbReference type="SAM" id="MobiDB-lite"/>
    </source>
</evidence>
<dbReference type="AlphaFoldDB" id="K6V010"/>
<protein>
    <submittedName>
        <fullName evidence="2">Uncharacterized protein</fullName>
    </submittedName>
</protein>
<dbReference type="EMBL" id="BAHC01000052">
    <property type="protein sequence ID" value="GAB89143.1"/>
    <property type="molecule type" value="Genomic_DNA"/>
</dbReference>
<evidence type="ECO:0000313" key="3">
    <source>
        <dbReference type="Proteomes" id="UP000008363"/>
    </source>
</evidence>
<dbReference type="OrthoDB" id="8450665at2"/>
<comment type="caution">
    <text evidence="2">The sequence shown here is derived from an EMBL/GenBank/DDBJ whole genome shotgun (WGS) entry which is preliminary data.</text>
</comment>
<dbReference type="eggNOG" id="ENOG5031WE0">
    <property type="taxonomic scope" value="Bacteria"/>
</dbReference>
<gene>
    <name evidence="2" type="ORF">GORHZ_052_00110</name>
</gene>
<reference evidence="2 3" key="1">
    <citation type="submission" date="2012-08" db="EMBL/GenBank/DDBJ databases">
        <title>Whole genome shotgun sequence of Gordonia rhizosphera NBRC 16068.</title>
        <authorList>
            <person name="Takarada H."/>
            <person name="Isaki S."/>
            <person name="Hosoyama A."/>
            <person name="Tsuchikane K."/>
            <person name="Katsumata H."/>
            <person name="Baba S."/>
            <person name="Ohji S."/>
            <person name="Yamazaki S."/>
            <person name="Fujita N."/>
        </authorList>
    </citation>
    <scope>NUCLEOTIDE SEQUENCE [LARGE SCALE GENOMIC DNA]</scope>
    <source>
        <strain evidence="2 3">NBRC 16068</strain>
    </source>
</reference>
<dbReference type="Proteomes" id="UP000008363">
    <property type="component" value="Unassembled WGS sequence"/>
</dbReference>
<evidence type="ECO:0000313" key="2">
    <source>
        <dbReference type="EMBL" id="GAB89143.1"/>
    </source>
</evidence>
<keyword evidence="3" id="KW-1185">Reference proteome</keyword>
<accession>K6V010</accession>